<reference evidence="1 2" key="2">
    <citation type="journal article" date="2016" name="Sci. Rep.">
        <title>A novel serine protease, Sep1, from Bacillus firmus DS-1 has nematicidal activity and degrades multiple intestinal-associated nematode proteins.</title>
        <authorList>
            <person name="Geng C."/>
            <person name="Nie X."/>
            <person name="Tang Z."/>
            <person name="Zhang Y."/>
            <person name="Lin J."/>
            <person name="Sun M."/>
            <person name="Peng D."/>
        </authorList>
    </citation>
    <scope>NUCLEOTIDE SEQUENCE [LARGE SCALE GENOMIC DNA]</scope>
    <source>
        <strain evidence="1 2">DS1</strain>
    </source>
</reference>
<evidence type="ECO:0000313" key="2">
    <source>
        <dbReference type="Proteomes" id="UP000019270"/>
    </source>
</evidence>
<reference evidence="2" key="1">
    <citation type="submission" date="2013-03" db="EMBL/GenBank/DDBJ databases">
        <title>Draft genome sequence of Bacillus firmus DS1.</title>
        <authorList>
            <person name="Peng D."/>
            <person name="Zhu L."/>
            <person name="Sun M."/>
        </authorList>
    </citation>
    <scope>NUCLEOTIDE SEQUENCE [LARGE SCALE GENOMIC DNA]</scope>
    <source>
        <strain evidence="2">DS1</strain>
    </source>
</reference>
<dbReference type="GeneID" id="67526131"/>
<dbReference type="EMBL" id="APVL01000003">
    <property type="protein sequence ID" value="EWG12036.1"/>
    <property type="molecule type" value="Genomic_DNA"/>
</dbReference>
<accession>W7L9Y9</accession>
<dbReference type="RefSeq" id="WP_035327665.1">
    <property type="nucleotide sequence ID" value="NZ_APVL01000003.1"/>
</dbReference>
<protein>
    <submittedName>
        <fullName evidence="1">Uncharacterized protein</fullName>
    </submittedName>
</protein>
<organism evidence="1 2">
    <name type="scientific">Cytobacillus firmus DS1</name>
    <dbReference type="NCBI Taxonomy" id="1307436"/>
    <lineage>
        <taxon>Bacteria</taxon>
        <taxon>Bacillati</taxon>
        <taxon>Bacillota</taxon>
        <taxon>Bacilli</taxon>
        <taxon>Bacillales</taxon>
        <taxon>Bacillaceae</taxon>
        <taxon>Cytobacillus</taxon>
    </lineage>
</organism>
<sequence>MKIIQCIADIEELKSRSTIPLPYLNIIETEFFEWFEAESNGEPIIAFRLPTHSCIYHLEDEQDTSFIANQILKIEFVEYETAADRKYFRLGLMNEHEMSIVFFLEGTIEQRMEECLKR</sequence>
<dbReference type="OrthoDB" id="2876757at2"/>
<proteinExistence type="predicted"/>
<evidence type="ECO:0000313" key="1">
    <source>
        <dbReference type="EMBL" id="EWG12036.1"/>
    </source>
</evidence>
<comment type="caution">
    <text evidence="1">The sequence shown here is derived from an EMBL/GenBank/DDBJ whole genome shotgun (WGS) entry which is preliminary data.</text>
</comment>
<dbReference type="PATRIC" id="fig|1307436.3.peg.972"/>
<dbReference type="Proteomes" id="UP000019270">
    <property type="component" value="Unassembled WGS sequence"/>
</dbReference>
<dbReference type="AlphaFoldDB" id="W7L9Y9"/>
<name>W7L9Y9_CYTFI</name>
<dbReference type="eggNOG" id="ENOG5030E8G">
    <property type="taxonomic scope" value="Bacteria"/>
</dbReference>
<gene>
    <name evidence="1" type="ORF">PBF_04553</name>
</gene>